<organism evidence="3 4">
    <name type="scientific">Iningainema tapete BLCC-T55</name>
    <dbReference type="NCBI Taxonomy" id="2748662"/>
    <lineage>
        <taxon>Bacteria</taxon>
        <taxon>Bacillati</taxon>
        <taxon>Cyanobacteriota</taxon>
        <taxon>Cyanophyceae</taxon>
        <taxon>Nostocales</taxon>
        <taxon>Scytonemataceae</taxon>
        <taxon>Iningainema tapete</taxon>
    </lineage>
</organism>
<name>A0A8J7BZR4_9CYAN</name>
<feature type="region of interest" description="Disordered" evidence="2">
    <location>
        <begin position="1"/>
        <end position="20"/>
    </location>
</feature>
<comment type="caution">
    <text evidence="3">The sequence shown here is derived from an EMBL/GenBank/DDBJ whole genome shotgun (WGS) entry which is preliminary data.</text>
</comment>
<protein>
    <recommendedName>
        <fullName evidence="5">Transposase</fullName>
    </recommendedName>
</protein>
<keyword evidence="1" id="KW-0175">Coiled coil</keyword>
<dbReference type="AlphaFoldDB" id="A0A8J7BZR4"/>
<evidence type="ECO:0000313" key="3">
    <source>
        <dbReference type="EMBL" id="MBD2778247.1"/>
    </source>
</evidence>
<gene>
    <name evidence="3" type="ORF">ICL16_40960</name>
</gene>
<evidence type="ECO:0008006" key="5">
    <source>
        <dbReference type="Google" id="ProtNLM"/>
    </source>
</evidence>
<keyword evidence="4" id="KW-1185">Reference proteome</keyword>
<dbReference type="Pfam" id="PF19776">
    <property type="entry name" value="DUF6262"/>
    <property type="match status" value="1"/>
</dbReference>
<reference evidence="3" key="1">
    <citation type="submission" date="2020-09" db="EMBL/GenBank/DDBJ databases">
        <title>Iningainema tapete sp. nov. (Scytonemataceae, Cyanobacteria) from greenhouses in central Florida (USA) produces two types of nodularin with biosynthetic potential for microcystin-LR and anabaenopeptins.</title>
        <authorList>
            <person name="Berthold D.E."/>
            <person name="Lefler F.W."/>
            <person name="Huang I.-S."/>
            <person name="Abdulla H."/>
            <person name="Zimba P.V."/>
            <person name="Laughinghouse H.D. IV."/>
        </authorList>
    </citation>
    <scope>NUCLEOTIDE SEQUENCE</scope>
    <source>
        <strain evidence="3">BLCCT55</strain>
    </source>
</reference>
<evidence type="ECO:0000313" key="4">
    <source>
        <dbReference type="Proteomes" id="UP000629098"/>
    </source>
</evidence>
<evidence type="ECO:0000256" key="1">
    <source>
        <dbReference type="SAM" id="Coils"/>
    </source>
</evidence>
<dbReference type="InterPro" id="IPR046229">
    <property type="entry name" value="TnpC-like"/>
</dbReference>
<dbReference type="Proteomes" id="UP000629098">
    <property type="component" value="Unassembled WGS sequence"/>
</dbReference>
<sequence length="356" mass="41021">MLKRNTSGLEAHAQQKRESALERVGEAITKLIQENKPVNFKTVSEESGVSRTWLYKELEIKEKINQIKTQQISKERRQKNDENTLNNKRIDSEQINELKTQIKKLETENYALRNHLEVVYGMAAPQLAEKVKILQQENEVLKERIKGNDNKVEQELSERIQSLESENQKLKQANQQIEQLQIDLNLARAKLDEYQQSKDSSKPNLIVLEHKKEELISSDSMLDTIKPRIKALGVRLNKKINELIESLQKEQVQNAVSAVEEYLATGKKITSKAGLLRKALEEAWTPNLTDSERVISQTKDTFSEWYKLAKEEGIVQASQGTKKGIIVLEPTGEWTPFEAMLEKGWTLEYLLESTRR</sequence>
<dbReference type="RefSeq" id="WP_190837711.1">
    <property type="nucleotide sequence ID" value="NZ_CAWPPI010000125.1"/>
</dbReference>
<accession>A0A8J7BZR4</accession>
<proteinExistence type="predicted"/>
<feature type="coiled-coil region" evidence="1">
    <location>
        <begin position="88"/>
        <end position="197"/>
    </location>
</feature>
<dbReference type="EMBL" id="JACXAE010000125">
    <property type="protein sequence ID" value="MBD2778247.1"/>
    <property type="molecule type" value="Genomic_DNA"/>
</dbReference>
<evidence type="ECO:0000256" key="2">
    <source>
        <dbReference type="SAM" id="MobiDB-lite"/>
    </source>
</evidence>